<keyword evidence="1" id="KW-1133">Transmembrane helix</keyword>
<evidence type="ECO:0000259" key="2">
    <source>
        <dbReference type="Pfam" id="PF09687"/>
    </source>
</evidence>
<reference evidence="3 4" key="1">
    <citation type="journal article" date="2016" name="Nat. Commun.">
        <title>Genomes of cryptic chimpanzee Plasmodium species reveal key evolutionary events leading to human malaria.</title>
        <authorList>
            <person name="Sundararaman S.A."/>
            <person name="Plenderleith L.J."/>
            <person name="Liu W."/>
            <person name="Loy D.E."/>
            <person name="Learn G.H."/>
            <person name="Li Y."/>
            <person name="Shaw K.S."/>
            <person name="Ayouba A."/>
            <person name="Peeters M."/>
            <person name="Speede S."/>
            <person name="Shaw G.M."/>
            <person name="Bushman F.D."/>
            <person name="Brisson D."/>
            <person name="Rayner J.C."/>
            <person name="Sharp P.M."/>
            <person name="Hahn B.H."/>
        </authorList>
    </citation>
    <scope>NUCLEOTIDE SEQUENCE [LARGE SCALE GENOMIC DNA]</scope>
    <source>
        <strain evidence="3 4">SY75</strain>
    </source>
</reference>
<dbReference type="InterPro" id="IPR006526">
    <property type="entry name" value="Export_prot_PHISTa/b/c"/>
</dbReference>
<dbReference type="AlphaFoldDB" id="A0A151LMA6"/>
<dbReference type="Pfam" id="PF09687">
    <property type="entry name" value="PRESAN"/>
    <property type="match status" value="1"/>
</dbReference>
<proteinExistence type="predicted"/>
<dbReference type="VEuPathDB" id="PlasmoDB:PGABG01_0011500"/>
<dbReference type="VEuPathDB" id="PlasmoDB:PGSY75_0936600"/>
<dbReference type="KEGG" id="pgab:PGSY75_0936600"/>
<dbReference type="PANTHER" id="PTHR36193">
    <property type="entry name" value="PHISTB DOMAIN-CONTAINING RESA-LIKE PROTEIN 1"/>
    <property type="match status" value="1"/>
</dbReference>
<dbReference type="Proteomes" id="UP000076004">
    <property type="component" value="Unassembled WGS sequence"/>
</dbReference>
<keyword evidence="1" id="KW-0472">Membrane</keyword>
<feature type="domain" description="Plasmodium RESA N-terminal" evidence="2">
    <location>
        <begin position="161"/>
        <end position="282"/>
    </location>
</feature>
<organism evidence="3 4">
    <name type="scientific">Plasmodium gaboni</name>
    <dbReference type="NCBI Taxonomy" id="647221"/>
    <lineage>
        <taxon>Eukaryota</taxon>
        <taxon>Sar</taxon>
        <taxon>Alveolata</taxon>
        <taxon>Apicomplexa</taxon>
        <taxon>Aconoidasida</taxon>
        <taxon>Haemosporida</taxon>
        <taxon>Plasmodiidae</taxon>
        <taxon>Plasmodium</taxon>
        <taxon>Plasmodium (Laverania)</taxon>
    </lineage>
</organism>
<dbReference type="GeneID" id="29776374"/>
<name>A0A151LMA6_9APIC</name>
<feature type="transmembrane region" description="Helical" evidence="1">
    <location>
        <begin position="43"/>
        <end position="67"/>
    </location>
</feature>
<dbReference type="EMBL" id="LVLB01000010">
    <property type="protein sequence ID" value="KYO00341.1"/>
    <property type="molecule type" value="Genomic_DNA"/>
</dbReference>
<dbReference type="InterPro" id="IPR044885">
    <property type="entry name" value="PRESA_N_sf"/>
</dbReference>
<accession>A0A151LMA6</accession>
<sequence length="298" mass="35191">MIGQISSSLKFQRTKISAEGKDSFNCRKACSSNREMRKEKSPIMFFSSYSRLSIFGLLCIFLLNFYIYNGNCNIIEEGKNCHKRKLSELIDLKNGFLRRDGNKTNVKDASTQTDTVSESNNVVDDYNSYNEFNIKDELEDIFKSIGLSSFHEKYYDLTKQWSDEKIEEIMNSLVDIPNKLDLLTIWMQVRGSEKLKMHNMSYGLRILYKELINKYNIPMESCTHIWLNSYYDITNSHLYKEHENNINFLDLTTKEILTREDFIDFIKETKNKFNKLRNELRETISKDLIDKLTPRQVE</sequence>
<gene>
    <name evidence="3" type="ORF">PGSY75_0936600</name>
</gene>
<dbReference type="NCBIfam" id="TIGR01639">
    <property type="entry name" value="P_fal_TIGR01639"/>
    <property type="match status" value="1"/>
</dbReference>
<dbReference type="PANTHER" id="PTHR36193:SF23">
    <property type="entry name" value="PHISTB DOMAIN-CONTAINING RESA-LIKE PROTEIN 1"/>
    <property type="match status" value="1"/>
</dbReference>
<keyword evidence="1" id="KW-0812">Transmembrane</keyword>
<comment type="caution">
    <text evidence="3">The sequence shown here is derived from an EMBL/GenBank/DDBJ whole genome shotgun (WGS) entry which is preliminary data.</text>
</comment>
<evidence type="ECO:0000313" key="4">
    <source>
        <dbReference type="Proteomes" id="UP000076004"/>
    </source>
</evidence>
<protein>
    <submittedName>
        <fullName evidence="3">Exported protein (PHISTc)</fullName>
    </submittedName>
</protein>
<dbReference type="Gene3D" id="6.10.280.180">
    <property type="entry name" value="Plasmodium RESA, N-terminal helical domain"/>
    <property type="match status" value="1"/>
</dbReference>
<dbReference type="RefSeq" id="XP_018642108.1">
    <property type="nucleotide sequence ID" value="XM_018785767.1"/>
</dbReference>
<dbReference type="InterPro" id="IPR019111">
    <property type="entry name" value="PRESA_N"/>
</dbReference>
<evidence type="ECO:0000256" key="1">
    <source>
        <dbReference type="SAM" id="Phobius"/>
    </source>
</evidence>
<evidence type="ECO:0000313" key="3">
    <source>
        <dbReference type="EMBL" id="KYO00341.1"/>
    </source>
</evidence>